<dbReference type="KEGG" id="ttz:FHG85_08025"/>
<organism evidence="2 3">
    <name type="scientific">Tenuifilum thalassicum</name>
    <dbReference type="NCBI Taxonomy" id="2590900"/>
    <lineage>
        <taxon>Bacteria</taxon>
        <taxon>Pseudomonadati</taxon>
        <taxon>Bacteroidota</taxon>
        <taxon>Bacteroidia</taxon>
        <taxon>Bacteroidales</taxon>
        <taxon>Tenuifilaceae</taxon>
        <taxon>Tenuifilum</taxon>
    </lineage>
</organism>
<evidence type="ECO:0000313" key="3">
    <source>
        <dbReference type="Proteomes" id="UP000500961"/>
    </source>
</evidence>
<keyword evidence="1" id="KW-0812">Transmembrane</keyword>
<gene>
    <name evidence="2" type="ORF">FHG85_08025</name>
</gene>
<keyword evidence="1" id="KW-0472">Membrane</keyword>
<dbReference type="AlphaFoldDB" id="A0A7D3XL92"/>
<proteinExistence type="predicted"/>
<feature type="transmembrane region" description="Helical" evidence="1">
    <location>
        <begin position="234"/>
        <end position="254"/>
    </location>
</feature>
<reference evidence="2 3" key="1">
    <citation type="submission" date="2019-07" db="EMBL/GenBank/DDBJ databases">
        <title>Thalassofilum flectens gen. nov., sp. nov., a novel moderate thermophilic anaerobe from a shallow sea hot spring in Kunashir Island (Russia), representing a new family in the order Bacteroidales, and proposal of Thalassofilacea fam. nov.</title>
        <authorList>
            <person name="Kochetkova T.V."/>
            <person name="Podosokorskaya O.A."/>
            <person name="Novikov A."/>
            <person name="Elcheninov A.G."/>
            <person name="Toshchakov S.V."/>
            <person name="Kublanov I.V."/>
        </authorList>
    </citation>
    <scope>NUCLEOTIDE SEQUENCE [LARGE SCALE GENOMIC DNA]</scope>
    <source>
        <strain evidence="2 3">38-H</strain>
    </source>
</reference>
<dbReference type="Proteomes" id="UP000500961">
    <property type="component" value="Chromosome"/>
</dbReference>
<protein>
    <submittedName>
        <fullName evidence="2">Uncharacterized protein</fullName>
    </submittedName>
</protein>
<dbReference type="RefSeq" id="WP_173074737.1">
    <property type="nucleotide sequence ID" value="NZ_CP041345.1"/>
</dbReference>
<name>A0A7D3XL92_9BACT</name>
<dbReference type="EMBL" id="CP041345">
    <property type="protein sequence ID" value="QKG80210.1"/>
    <property type="molecule type" value="Genomic_DNA"/>
</dbReference>
<accession>A0A7D3XL92</accession>
<feature type="transmembrane region" description="Helical" evidence="1">
    <location>
        <begin position="211"/>
        <end position="227"/>
    </location>
</feature>
<evidence type="ECO:0000313" key="2">
    <source>
        <dbReference type="EMBL" id="QKG80210.1"/>
    </source>
</evidence>
<keyword evidence="1" id="KW-1133">Transmembrane helix</keyword>
<feature type="transmembrane region" description="Helical" evidence="1">
    <location>
        <begin position="171"/>
        <end position="191"/>
    </location>
</feature>
<evidence type="ECO:0000256" key="1">
    <source>
        <dbReference type="SAM" id="Phobius"/>
    </source>
</evidence>
<feature type="transmembrane region" description="Helical" evidence="1">
    <location>
        <begin position="137"/>
        <end position="159"/>
    </location>
</feature>
<keyword evidence="3" id="KW-1185">Reference proteome</keyword>
<sequence length="276" mass="31403">MKKFGVIVIALLVTISAAIYQRLTGPTHPKAFTYTVENETFKSKVPRSGDTDKDTRVVLNLPISAVATLYYKKFRVEEEFTPITFSPIDEKKQEAFLPKMPSAAKLEYYIEILDGGETKYFFKETPIIIRYKDPVPIFVLIPHILIMFLAMLFSNLAGIQALIREPRFKRNTLVTLILMFLGGLILGPIVQKFAFGEFWTGFPFGFDLTDNKTLIAFLTWLVAYLINRKQDRPSIVIFAAVVTLVVFSIPHSLFGSELNYETGKIMTGFIQTMNIF</sequence>